<evidence type="ECO:0000313" key="12">
    <source>
        <dbReference type="Proteomes" id="UP001217754"/>
    </source>
</evidence>
<keyword evidence="2 10" id="KW-0812">Transmembrane</keyword>
<dbReference type="GO" id="GO:0005743">
    <property type="term" value="C:mitochondrial inner membrane"/>
    <property type="evidence" value="ECO:0007669"/>
    <property type="project" value="UniProtKB-SubCell"/>
</dbReference>
<accession>A0AAF0EZT2</accession>
<dbReference type="InterPro" id="IPR008839">
    <property type="entry name" value="MDM33_fungi"/>
</dbReference>
<keyword evidence="6" id="KW-0175">Coiled coil</keyword>
<dbReference type="PANTHER" id="PTHR31961">
    <property type="entry name" value="SENSITIVE TO HIGH EXPRESSION PROTEIN 9, MITOCHONDRIAL"/>
    <property type="match status" value="1"/>
</dbReference>
<keyword evidence="12" id="KW-1185">Reference proteome</keyword>
<feature type="transmembrane region" description="Helical" evidence="10">
    <location>
        <begin position="352"/>
        <end position="371"/>
    </location>
</feature>
<comment type="subcellular location">
    <subcellularLocation>
        <location evidence="10">Mitochondrion inner membrane</location>
        <topology evidence="10">Multi-pass membrane protein</topology>
    </subcellularLocation>
</comment>
<dbReference type="EMBL" id="CP119962">
    <property type="protein sequence ID" value="WFD40045.1"/>
    <property type="molecule type" value="Genomic_DNA"/>
</dbReference>
<dbReference type="AlphaFoldDB" id="A0AAF0EZT2"/>
<feature type="transmembrane region" description="Helical" evidence="10">
    <location>
        <begin position="207"/>
        <end position="227"/>
    </location>
</feature>
<keyword evidence="8 10" id="KW-0472">Membrane</keyword>
<evidence type="ECO:0000256" key="7">
    <source>
        <dbReference type="ARBA" id="ARBA00023128"/>
    </source>
</evidence>
<comment type="subunit">
    <text evidence="10">Homooligomer.</text>
</comment>
<dbReference type="GeneID" id="85226678"/>
<dbReference type="Proteomes" id="UP001217754">
    <property type="component" value="Chromosome 5"/>
</dbReference>
<keyword evidence="5 10" id="KW-1133">Transmembrane helix</keyword>
<evidence type="ECO:0000256" key="3">
    <source>
        <dbReference type="ARBA" id="ARBA00022792"/>
    </source>
</evidence>
<evidence type="ECO:0000256" key="1">
    <source>
        <dbReference type="ARBA" id="ARBA00007472"/>
    </source>
</evidence>
<dbReference type="GO" id="GO:0007007">
    <property type="term" value="P:inner mitochondrial membrane organization"/>
    <property type="evidence" value="ECO:0007669"/>
    <property type="project" value="TreeGrafter"/>
</dbReference>
<dbReference type="RefSeq" id="XP_060122942.1">
    <property type="nucleotide sequence ID" value="XM_060266959.1"/>
</dbReference>
<dbReference type="PANTHER" id="PTHR31961:SF3">
    <property type="entry name" value="SENSITIVE TO HIGH EXPRESSION PROTEIN 9, MITOCHONDRIAL"/>
    <property type="match status" value="1"/>
</dbReference>
<comment type="function">
    <text evidence="9">Required for the maintenance of the structure of the mitochondrial inner membrane. Involved in mitochondrial morphology. Causes growth arrest when highly overexpressed.</text>
</comment>
<dbReference type="Pfam" id="PF05546">
    <property type="entry name" value="She9_MDM33"/>
    <property type="match status" value="1"/>
</dbReference>
<evidence type="ECO:0000256" key="4">
    <source>
        <dbReference type="ARBA" id="ARBA00022946"/>
    </source>
</evidence>
<keyword evidence="7 10" id="KW-0496">Mitochondrion</keyword>
<reference evidence="11" key="1">
    <citation type="submission" date="2023-03" db="EMBL/GenBank/DDBJ databases">
        <title>Mating type loci evolution in Malassezia.</title>
        <authorList>
            <person name="Coelho M.A."/>
        </authorList>
    </citation>
    <scope>NUCLEOTIDE SEQUENCE</scope>
    <source>
        <strain evidence="11">CBS 9431</strain>
    </source>
</reference>
<sequence>MSLARGARAPWACAVSFVRVACPGSRTASGPWGAPVRLYSTPPEPRRGVLHALQSRANDWYQRTRPAAEKRISELSQRWNEFSGYGEIEGLKAQVDVETIRLKELQEEKNLAKSIYIQAVADRSAAQRRTSDLLTRKPSWNDADLVEYTKLLHSEHSLAKAEEQSEQKYEEAEGAMHRGFDDLMRSVMNRYHEEHLWSDRVRSVSTYVSVGLAILNVLVFMLALLLFEPYKRRKLALTLEQRLIQGEEEARERMAAAIVSVDRHLERLEGAITGKTTSDASAEHLAAEVDDKEALAQAPVAKKLPPPAPRRIFPTLPNFAWVREVVHWFAVLREHTEQFVSHYLPFSHSEQVSLAAGTTGVVLASALTYWASLFFL</sequence>
<proteinExistence type="inferred from homology"/>
<keyword evidence="3 10" id="KW-0999">Mitochondrion inner membrane</keyword>
<evidence type="ECO:0000256" key="5">
    <source>
        <dbReference type="ARBA" id="ARBA00022989"/>
    </source>
</evidence>
<comment type="similarity">
    <text evidence="1 10">Belongs to the SHE9 family.</text>
</comment>
<evidence type="ECO:0000256" key="10">
    <source>
        <dbReference type="RuleBase" id="RU364128"/>
    </source>
</evidence>
<organism evidence="11 12">
    <name type="scientific">Malassezia japonica</name>
    <dbReference type="NCBI Taxonomy" id="223818"/>
    <lineage>
        <taxon>Eukaryota</taxon>
        <taxon>Fungi</taxon>
        <taxon>Dikarya</taxon>
        <taxon>Basidiomycota</taxon>
        <taxon>Ustilaginomycotina</taxon>
        <taxon>Malasseziomycetes</taxon>
        <taxon>Malasseziales</taxon>
        <taxon>Malasseziaceae</taxon>
        <taxon>Malassezia</taxon>
    </lineage>
</organism>
<evidence type="ECO:0000256" key="6">
    <source>
        <dbReference type="ARBA" id="ARBA00023054"/>
    </source>
</evidence>
<gene>
    <name evidence="11" type="primary">SHE9</name>
    <name evidence="11" type="ORF">MJAP1_003027</name>
</gene>
<evidence type="ECO:0000256" key="9">
    <source>
        <dbReference type="ARBA" id="ARBA00024807"/>
    </source>
</evidence>
<evidence type="ECO:0000256" key="2">
    <source>
        <dbReference type="ARBA" id="ARBA00022692"/>
    </source>
</evidence>
<name>A0AAF0EZT2_9BASI</name>
<evidence type="ECO:0000313" key="11">
    <source>
        <dbReference type="EMBL" id="WFD40045.1"/>
    </source>
</evidence>
<evidence type="ECO:0000256" key="8">
    <source>
        <dbReference type="ARBA" id="ARBA00023136"/>
    </source>
</evidence>
<protein>
    <recommendedName>
        <fullName evidence="10">Sensitive to high expression protein 9, mitochondrial</fullName>
    </recommendedName>
</protein>
<keyword evidence="4 10" id="KW-0809">Transit peptide</keyword>